<dbReference type="GO" id="GO:0031640">
    <property type="term" value="P:killing of cells of another organism"/>
    <property type="evidence" value="ECO:0007669"/>
    <property type="project" value="UniProtKB-KW"/>
</dbReference>
<comment type="catalytic activity">
    <reaction evidence="1 7">
        <text>Hydrolysis of (1-&gt;4)-beta-linkages between N-acetylmuramic acid and N-acetyl-D-glucosamine residues in a peptidoglycan and between N-acetyl-D-glucosamine residues in chitodextrins.</text>
        <dbReference type="EC" id="3.2.1.17"/>
    </reaction>
</comment>
<evidence type="ECO:0000256" key="3">
    <source>
        <dbReference type="ARBA" id="ARBA00022638"/>
    </source>
</evidence>
<dbReference type="PRINTS" id="PR00684">
    <property type="entry name" value="T4LYSOZYME"/>
</dbReference>
<evidence type="ECO:0000256" key="4">
    <source>
        <dbReference type="ARBA" id="ARBA00022801"/>
    </source>
</evidence>
<dbReference type="Gene3D" id="1.10.530.40">
    <property type="match status" value="1"/>
</dbReference>
<dbReference type="EMBL" id="FZQA01000010">
    <property type="protein sequence ID" value="SNT75880.1"/>
    <property type="molecule type" value="Genomic_DNA"/>
</dbReference>
<dbReference type="InterPro" id="IPR002196">
    <property type="entry name" value="Glyco_hydro_24"/>
</dbReference>
<keyword evidence="3 7" id="KW-0081">Bacteriolytic enzyme</keyword>
<dbReference type="InterPro" id="IPR023347">
    <property type="entry name" value="Lysozyme_dom_sf"/>
</dbReference>
<keyword evidence="6 7" id="KW-0326">Glycosidase</keyword>
<dbReference type="Pfam" id="PF00959">
    <property type="entry name" value="Phage_lysozyme"/>
    <property type="match status" value="1"/>
</dbReference>
<organism evidence="8 9">
    <name type="scientific">Amphiplicatus metriothermophilus</name>
    <dbReference type="NCBI Taxonomy" id="1519374"/>
    <lineage>
        <taxon>Bacteria</taxon>
        <taxon>Pseudomonadati</taxon>
        <taxon>Pseudomonadota</taxon>
        <taxon>Alphaproteobacteria</taxon>
        <taxon>Parvularculales</taxon>
        <taxon>Parvularculaceae</taxon>
        <taxon>Amphiplicatus</taxon>
    </lineage>
</organism>
<keyword evidence="9" id="KW-1185">Reference proteome</keyword>
<evidence type="ECO:0000313" key="8">
    <source>
        <dbReference type="EMBL" id="SNT75880.1"/>
    </source>
</evidence>
<dbReference type="GO" id="GO:0016998">
    <property type="term" value="P:cell wall macromolecule catabolic process"/>
    <property type="evidence" value="ECO:0007669"/>
    <property type="project" value="InterPro"/>
</dbReference>
<dbReference type="InterPro" id="IPR001165">
    <property type="entry name" value="T4-type_lysozyme"/>
</dbReference>
<dbReference type="AlphaFoldDB" id="A0A239Q0C8"/>
<dbReference type="Proteomes" id="UP000198346">
    <property type="component" value="Unassembled WGS sequence"/>
</dbReference>
<keyword evidence="4 7" id="KW-0378">Hydrolase</keyword>
<protein>
    <recommendedName>
        <fullName evidence="7">Lysozyme</fullName>
        <ecNumber evidence="7">3.2.1.17</ecNumber>
    </recommendedName>
</protein>
<comment type="similarity">
    <text evidence="7">Belongs to the glycosyl hydrolase 24 family.</text>
</comment>
<keyword evidence="5" id="KW-1035">Host cytoplasm</keyword>
<evidence type="ECO:0000256" key="5">
    <source>
        <dbReference type="ARBA" id="ARBA00023200"/>
    </source>
</evidence>
<dbReference type="GO" id="GO:0042742">
    <property type="term" value="P:defense response to bacterium"/>
    <property type="evidence" value="ECO:0007669"/>
    <property type="project" value="UniProtKB-KW"/>
</dbReference>
<dbReference type="EC" id="3.2.1.17" evidence="7"/>
<evidence type="ECO:0000256" key="1">
    <source>
        <dbReference type="ARBA" id="ARBA00000632"/>
    </source>
</evidence>
<dbReference type="RefSeq" id="WP_200815406.1">
    <property type="nucleotide sequence ID" value="NZ_FZQA01000010.1"/>
</dbReference>
<dbReference type="SUPFAM" id="SSF53955">
    <property type="entry name" value="Lysozyme-like"/>
    <property type="match status" value="1"/>
</dbReference>
<dbReference type="GO" id="GO:0003796">
    <property type="term" value="F:lysozyme activity"/>
    <property type="evidence" value="ECO:0007669"/>
    <property type="project" value="UniProtKB-EC"/>
</dbReference>
<evidence type="ECO:0000256" key="7">
    <source>
        <dbReference type="RuleBase" id="RU003788"/>
    </source>
</evidence>
<dbReference type="CDD" id="cd00737">
    <property type="entry name" value="lyz_endolysin_autolysin"/>
    <property type="match status" value="1"/>
</dbReference>
<evidence type="ECO:0000256" key="6">
    <source>
        <dbReference type="ARBA" id="ARBA00023295"/>
    </source>
</evidence>
<dbReference type="InterPro" id="IPR023346">
    <property type="entry name" value="Lysozyme-like_dom_sf"/>
</dbReference>
<gene>
    <name evidence="8" type="ORF">SAMN06297382_2951</name>
</gene>
<proteinExistence type="inferred from homology"/>
<sequence length="179" mass="19290">MSGTETLRLSPAGLALIKRFEGLRLEAYRDAAGVWTIGYGHTSKALDAAAEAATGEQRPRFSIEKGRVVIDEADAEALLRADAGRFEQAVRAAVAVPLEQHEFDALVSLAFNIGAAAFAGSTVVKRLNRGDRAGAAEAILWWDKARINGKYRRVEGLARRRAAERALFLGANPVSNEPC</sequence>
<name>A0A239Q0C8_9PROT</name>
<dbReference type="InterPro" id="IPR034690">
    <property type="entry name" value="Endolysin_T4_type"/>
</dbReference>
<dbReference type="InterPro" id="IPR051018">
    <property type="entry name" value="Bacteriophage_GH24"/>
</dbReference>
<dbReference type="PANTHER" id="PTHR38107">
    <property type="match status" value="1"/>
</dbReference>
<dbReference type="HAMAP" id="MF_04110">
    <property type="entry name" value="ENDOLYSIN_T4"/>
    <property type="match status" value="1"/>
</dbReference>
<evidence type="ECO:0000313" key="9">
    <source>
        <dbReference type="Proteomes" id="UP000198346"/>
    </source>
</evidence>
<dbReference type="InterPro" id="IPR033907">
    <property type="entry name" value="Endolysin_autolysin"/>
</dbReference>
<reference evidence="8 9" key="1">
    <citation type="submission" date="2017-07" db="EMBL/GenBank/DDBJ databases">
        <authorList>
            <person name="Sun Z.S."/>
            <person name="Albrecht U."/>
            <person name="Echele G."/>
            <person name="Lee C.C."/>
        </authorList>
    </citation>
    <scope>NUCLEOTIDE SEQUENCE [LARGE SCALE GENOMIC DNA]</scope>
    <source>
        <strain evidence="8 9">CGMCC 1.12710</strain>
    </source>
</reference>
<dbReference type="GO" id="GO:0009253">
    <property type="term" value="P:peptidoglycan catabolic process"/>
    <property type="evidence" value="ECO:0007669"/>
    <property type="project" value="InterPro"/>
</dbReference>
<accession>A0A239Q0C8</accession>
<dbReference type="PANTHER" id="PTHR38107:SF3">
    <property type="entry name" value="LYSOZYME RRRD-RELATED"/>
    <property type="match status" value="1"/>
</dbReference>
<evidence type="ECO:0000256" key="2">
    <source>
        <dbReference type="ARBA" id="ARBA00022529"/>
    </source>
</evidence>
<keyword evidence="2 7" id="KW-0929">Antimicrobial</keyword>